<dbReference type="PANTHER" id="PTHR36091">
    <property type="entry name" value="ALTERED INHERITANCE OF MITOCHONDRIA PROTEIN 9, MITOCHONDRIAL"/>
    <property type="match status" value="1"/>
</dbReference>
<accession>A0A3F3Q7J8</accession>
<dbReference type="InterPro" id="IPR051035">
    <property type="entry name" value="Mito_inheritance_9"/>
</dbReference>
<dbReference type="GeneID" id="38141221"/>
<protein>
    <submittedName>
        <fullName evidence="2">Kinase-like domain-containing protein</fullName>
    </submittedName>
</protein>
<dbReference type="RefSeq" id="XP_026628155.1">
    <property type="nucleotide sequence ID" value="XM_026772865.1"/>
</dbReference>
<evidence type="ECO:0000256" key="1">
    <source>
        <dbReference type="SAM" id="MobiDB-lite"/>
    </source>
</evidence>
<evidence type="ECO:0000313" key="3">
    <source>
        <dbReference type="Proteomes" id="UP000253729"/>
    </source>
</evidence>
<evidence type="ECO:0000313" key="2">
    <source>
        <dbReference type="EMBL" id="RDH35133.1"/>
    </source>
</evidence>
<name>A0A3F3Q7J8_9EURO</name>
<keyword evidence="2" id="KW-0418">Kinase</keyword>
<dbReference type="EMBL" id="KZ852041">
    <property type="protein sequence ID" value="RDH35133.1"/>
    <property type="molecule type" value="Genomic_DNA"/>
</dbReference>
<keyword evidence="2" id="KW-0808">Transferase</keyword>
<keyword evidence="3" id="KW-1185">Reference proteome</keyword>
<dbReference type="SUPFAM" id="SSF56112">
    <property type="entry name" value="Protein kinase-like (PK-like)"/>
    <property type="match status" value="1"/>
</dbReference>
<dbReference type="InterPro" id="IPR011009">
    <property type="entry name" value="Kinase-like_dom_sf"/>
</dbReference>
<dbReference type="Proteomes" id="UP000253729">
    <property type="component" value="Unassembled WGS sequence"/>
</dbReference>
<feature type="region of interest" description="Disordered" evidence="1">
    <location>
        <begin position="1"/>
        <end position="36"/>
    </location>
</feature>
<proteinExistence type="predicted"/>
<sequence length="547" mass="62755">MHISSPTLRRLRDSLSNRQRKITPEPLLSRHYSQPPLSNIVGNSQDFSRYTSGRWLWNEKQQLQERYREFNILELQKVAIQASSSERCLSMAKIGERSCNKSFKLIMDTGKTVIARIPNPNAGPTILTTASEVATMDLVIPEVLAWNSAVNSTNRVGAEYIVMENATGGNLADVWADMDLEHKVQTMKDIVKFQQKLLSLRFSVYGCLYNQKDAPPGSQPAIVEGDNYPLEVRQKIAERFSIGPVADTAFWSNERGSMNIDRGPWTSAIDYIRALANQEISWIKEYAIPRSPDDPLFTSYSQSHPAEHNSLLQKYLTVTPHLIPRDKDILGSFLWHTDLRTPNIFVDNSGHITSITDWQSTWAGPLFLEGRHPHFLDYTGDLLLKPPKDFKQLDNDTQKDLREKISRSILLYLYEKYTAKKNPLLDKLLRYPNGKILTHPIHFVGNTWDGDILPLRESLIRIQNNWTTLHHTDPTTKCLITFTPNEIHKHHKDSEGWNEVQDFWDALSGILSRDGWTSYETYDQAVSIYSQIQDLHDKQHSKTEDDV</sequence>
<dbReference type="GO" id="GO:0005739">
    <property type="term" value="C:mitochondrion"/>
    <property type="evidence" value="ECO:0007669"/>
    <property type="project" value="TreeGrafter"/>
</dbReference>
<dbReference type="AlphaFoldDB" id="A0A3F3Q7J8"/>
<gene>
    <name evidence="2" type="ORF">BDQ94DRAFT_177268</name>
</gene>
<dbReference type="GO" id="GO:0016301">
    <property type="term" value="F:kinase activity"/>
    <property type="evidence" value="ECO:0007669"/>
    <property type="project" value="UniProtKB-KW"/>
</dbReference>
<dbReference type="PANTHER" id="PTHR36091:SF2">
    <property type="entry name" value="AMINOGLYCOSIDE PHOSPHOTRANSFERASE DOMAIN-CONTAINING PROTEIN"/>
    <property type="match status" value="1"/>
</dbReference>
<organism evidence="2 3">
    <name type="scientific">Aspergillus welwitschiae</name>
    <dbReference type="NCBI Taxonomy" id="1341132"/>
    <lineage>
        <taxon>Eukaryota</taxon>
        <taxon>Fungi</taxon>
        <taxon>Dikarya</taxon>
        <taxon>Ascomycota</taxon>
        <taxon>Pezizomycotina</taxon>
        <taxon>Eurotiomycetes</taxon>
        <taxon>Eurotiomycetidae</taxon>
        <taxon>Eurotiales</taxon>
        <taxon>Aspergillaceae</taxon>
        <taxon>Aspergillus</taxon>
        <taxon>Aspergillus subgen. Circumdati</taxon>
    </lineage>
</organism>
<reference evidence="2 3" key="1">
    <citation type="submission" date="2018-07" db="EMBL/GenBank/DDBJ databases">
        <title>The genomes of Aspergillus section Nigri reveals drivers in fungal speciation.</title>
        <authorList>
            <consortium name="DOE Joint Genome Institute"/>
            <person name="Vesth T.C."/>
            <person name="Nybo J."/>
            <person name="Theobald S."/>
            <person name="Brandl J."/>
            <person name="Frisvad J.C."/>
            <person name="Nielsen K.F."/>
            <person name="Lyhne E.K."/>
            <person name="Kogle M.E."/>
            <person name="Kuo A."/>
            <person name="Riley R."/>
            <person name="Clum A."/>
            <person name="Nolan M."/>
            <person name="Lipzen A."/>
            <person name="Salamov A."/>
            <person name="Henrissat B."/>
            <person name="Wiebenga A."/>
            <person name="De vries R.P."/>
            <person name="Grigoriev I.V."/>
            <person name="Mortensen U.H."/>
            <person name="Andersen M.R."/>
            <person name="Baker S.E."/>
        </authorList>
    </citation>
    <scope>NUCLEOTIDE SEQUENCE [LARGE SCALE GENOMIC DNA]</scope>
    <source>
        <strain evidence="2 3">CBS 139.54b</strain>
    </source>
</reference>